<protein>
    <submittedName>
        <fullName evidence="1">Uncharacterized protein</fullName>
    </submittedName>
</protein>
<name>A0ABQ7C4T1_BRACR</name>
<sequence>MLMLHAYLSSLAFGKRKYHLEGMYSTLTLKPILRAQLVKEISVVELVDDCDDQYLVRFP</sequence>
<organism evidence="1 2">
    <name type="scientific">Brassica cretica</name>
    <name type="common">Mustard</name>
    <dbReference type="NCBI Taxonomy" id="69181"/>
    <lineage>
        <taxon>Eukaryota</taxon>
        <taxon>Viridiplantae</taxon>
        <taxon>Streptophyta</taxon>
        <taxon>Embryophyta</taxon>
        <taxon>Tracheophyta</taxon>
        <taxon>Spermatophyta</taxon>
        <taxon>Magnoliopsida</taxon>
        <taxon>eudicotyledons</taxon>
        <taxon>Gunneridae</taxon>
        <taxon>Pentapetalae</taxon>
        <taxon>rosids</taxon>
        <taxon>malvids</taxon>
        <taxon>Brassicales</taxon>
        <taxon>Brassicaceae</taxon>
        <taxon>Brassiceae</taxon>
        <taxon>Brassica</taxon>
    </lineage>
</organism>
<dbReference type="EMBL" id="QGKV02000832">
    <property type="protein sequence ID" value="KAF3547161.1"/>
    <property type="molecule type" value="Genomic_DNA"/>
</dbReference>
<evidence type="ECO:0000313" key="2">
    <source>
        <dbReference type="Proteomes" id="UP000266723"/>
    </source>
</evidence>
<gene>
    <name evidence="1" type="ORF">DY000_02005396</name>
</gene>
<dbReference type="Proteomes" id="UP000266723">
    <property type="component" value="Unassembled WGS sequence"/>
</dbReference>
<proteinExistence type="predicted"/>
<accession>A0ABQ7C4T1</accession>
<reference evidence="1 2" key="1">
    <citation type="journal article" date="2020" name="BMC Genomics">
        <title>Intraspecific diversification of the crop wild relative Brassica cretica Lam. using demographic model selection.</title>
        <authorList>
            <person name="Kioukis A."/>
            <person name="Michalopoulou V.A."/>
            <person name="Briers L."/>
            <person name="Pirintsos S."/>
            <person name="Studholme D.J."/>
            <person name="Pavlidis P."/>
            <person name="Sarris P.F."/>
        </authorList>
    </citation>
    <scope>NUCLEOTIDE SEQUENCE [LARGE SCALE GENOMIC DNA]</scope>
    <source>
        <strain evidence="2">cv. PFS-1207/04</strain>
    </source>
</reference>
<keyword evidence="2" id="KW-1185">Reference proteome</keyword>
<comment type="caution">
    <text evidence="1">The sequence shown here is derived from an EMBL/GenBank/DDBJ whole genome shotgun (WGS) entry which is preliminary data.</text>
</comment>
<evidence type="ECO:0000313" key="1">
    <source>
        <dbReference type="EMBL" id="KAF3547161.1"/>
    </source>
</evidence>